<feature type="compositionally biased region" description="Pro residues" evidence="1">
    <location>
        <begin position="306"/>
        <end position="315"/>
    </location>
</feature>
<accession>A0A7E4VYT2</accession>
<keyword evidence="2" id="KW-0812">Transmembrane</keyword>
<feature type="compositionally biased region" description="Basic and acidic residues" evidence="1">
    <location>
        <begin position="215"/>
        <end position="225"/>
    </location>
</feature>
<keyword evidence="2" id="KW-1133">Transmembrane helix</keyword>
<dbReference type="WBParaSite" id="Pan_g4757.t1">
    <property type="protein sequence ID" value="Pan_g4757.t1"/>
    <property type="gene ID" value="Pan_g4757"/>
</dbReference>
<proteinExistence type="predicted"/>
<feature type="chain" id="PRO_5028883850" evidence="3">
    <location>
        <begin position="20"/>
        <end position="488"/>
    </location>
</feature>
<reference evidence="4" key="1">
    <citation type="journal article" date="2013" name="Genetics">
        <title>The draft genome and transcriptome of Panagrellus redivivus are shaped by the harsh demands of a free-living lifestyle.</title>
        <authorList>
            <person name="Srinivasan J."/>
            <person name="Dillman A.R."/>
            <person name="Macchietto M.G."/>
            <person name="Heikkinen L."/>
            <person name="Lakso M."/>
            <person name="Fracchia K.M."/>
            <person name="Antoshechkin I."/>
            <person name="Mortazavi A."/>
            <person name="Wong G."/>
            <person name="Sternberg P.W."/>
        </authorList>
    </citation>
    <scope>NUCLEOTIDE SEQUENCE [LARGE SCALE GENOMIC DNA]</scope>
    <source>
        <strain evidence="4">MT8872</strain>
    </source>
</reference>
<keyword evidence="3" id="KW-0732">Signal</keyword>
<keyword evidence="2" id="KW-0472">Membrane</keyword>
<name>A0A7E4VYT2_PANRE</name>
<sequence>MFFGTVLVCLLAVLGQVSTELVLEKDVTETVTFDGPELEIEVDNSGGIEGRFTLCIKSSDQVPSPDCPTGYLPIQFSFGRTANVKTATVNRQGRVMLGPLEYDTITSILFNENESLDVILKEVPDRSTKVRLLNAVRYVPPESTTTTTEKSSKSATIGITIGIVVGVIAAIIAIAAVIGFCVYCRNKKQKQAVPPPVVVVQKVPTTVDPSPKTSVKTEETKKKNSQEPSAPKPQSPATVPIPVKSSSTQKPSTPSAEPVPPPSAEPASAPPIVNSKEPTKTEEDGPSSKPDKNKSLKVEKTQTETPPSPPTPPFGNDPASKAMSKNSAFKEKADLAFNQTANVNKKKFRFKKCDELFGYELLSENITCYGMRFGRLDRHENFVIRLRCKCRPHEVSDMEKAILKRTKEVAVDAADLLIEHLKKELVAYGKFREDLVILMRLRSTEVLKQAPKDSLQEAAFPLHYQALLRTKNPQSYIEGRSAKTKSMM</sequence>
<evidence type="ECO:0000313" key="5">
    <source>
        <dbReference type="WBParaSite" id="Pan_g4757.t1"/>
    </source>
</evidence>
<evidence type="ECO:0000256" key="1">
    <source>
        <dbReference type="SAM" id="MobiDB-lite"/>
    </source>
</evidence>
<evidence type="ECO:0000256" key="2">
    <source>
        <dbReference type="SAM" id="Phobius"/>
    </source>
</evidence>
<feature type="transmembrane region" description="Helical" evidence="2">
    <location>
        <begin position="157"/>
        <end position="183"/>
    </location>
</feature>
<protein>
    <submittedName>
        <fullName evidence="5">Cadherin domain-containing protein</fullName>
    </submittedName>
</protein>
<reference evidence="5" key="2">
    <citation type="submission" date="2020-10" db="UniProtKB">
        <authorList>
            <consortium name="WormBaseParasite"/>
        </authorList>
    </citation>
    <scope>IDENTIFICATION</scope>
</reference>
<feature type="compositionally biased region" description="Low complexity" evidence="1">
    <location>
        <begin position="244"/>
        <end position="256"/>
    </location>
</feature>
<dbReference type="AlphaFoldDB" id="A0A7E4VYT2"/>
<feature type="region of interest" description="Disordered" evidence="1">
    <location>
        <begin position="204"/>
        <end position="326"/>
    </location>
</feature>
<feature type="compositionally biased region" description="Basic and acidic residues" evidence="1">
    <location>
        <begin position="289"/>
        <end position="302"/>
    </location>
</feature>
<evidence type="ECO:0000256" key="3">
    <source>
        <dbReference type="SAM" id="SignalP"/>
    </source>
</evidence>
<feature type="signal peptide" evidence="3">
    <location>
        <begin position="1"/>
        <end position="19"/>
    </location>
</feature>
<keyword evidence="4" id="KW-1185">Reference proteome</keyword>
<organism evidence="4 5">
    <name type="scientific">Panagrellus redivivus</name>
    <name type="common">Microworm</name>
    <dbReference type="NCBI Taxonomy" id="6233"/>
    <lineage>
        <taxon>Eukaryota</taxon>
        <taxon>Metazoa</taxon>
        <taxon>Ecdysozoa</taxon>
        <taxon>Nematoda</taxon>
        <taxon>Chromadorea</taxon>
        <taxon>Rhabditida</taxon>
        <taxon>Tylenchina</taxon>
        <taxon>Panagrolaimomorpha</taxon>
        <taxon>Panagrolaimoidea</taxon>
        <taxon>Panagrolaimidae</taxon>
        <taxon>Panagrellus</taxon>
    </lineage>
</organism>
<dbReference type="Proteomes" id="UP000492821">
    <property type="component" value="Unassembled WGS sequence"/>
</dbReference>
<evidence type="ECO:0000313" key="4">
    <source>
        <dbReference type="Proteomes" id="UP000492821"/>
    </source>
</evidence>